<organism evidence="1 2">
    <name type="scientific">Miniphocaeibacter halophilus</name>
    <dbReference type="NCBI Taxonomy" id="2931922"/>
    <lineage>
        <taxon>Bacteria</taxon>
        <taxon>Bacillati</taxon>
        <taxon>Bacillota</taxon>
        <taxon>Tissierellia</taxon>
        <taxon>Tissierellales</taxon>
        <taxon>Peptoniphilaceae</taxon>
        <taxon>Miniphocaeibacter</taxon>
    </lineage>
</organism>
<reference evidence="1 2" key="1">
    <citation type="journal article" date="2022" name="Int. J. Syst. Evol. Microbiol.">
        <title>Miniphocaeibacter halophilus sp. nov., an ammonium-tolerant acetate-producing bacterium isolated from a biogas system.</title>
        <authorList>
            <person name="Schnurer A."/>
            <person name="Singh A."/>
            <person name="Bi S."/>
            <person name="Qiao W."/>
            <person name="Westerholm M."/>
        </authorList>
    </citation>
    <scope>NUCLEOTIDE SEQUENCE [LARGE SCALE GENOMIC DNA]</scope>
    <source>
        <strain evidence="1 2">AMB_01</strain>
    </source>
</reference>
<protein>
    <submittedName>
        <fullName evidence="1">Uncharacterized protein</fullName>
    </submittedName>
</protein>
<keyword evidence="2" id="KW-1185">Reference proteome</keyword>
<dbReference type="Proteomes" id="UP000595814">
    <property type="component" value="Chromosome"/>
</dbReference>
<name>A0AC61MQ70_9FIRM</name>
<gene>
    <name evidence="1" type="ORF">JFY71_11120</name>
</gene>
<evidence type="ECO:0000313" key="1">
    <source>
        <dbReference type="EMBL" id="QQK07812.1"/>
    </source>
</evidence>
<sequence length="242" mass="29211">MHLEKKRDNFLKEELKANFLYQDDIDSLYLLLSIIENDYKCNTLKPKYSCTKKILRTISNFFKEREDVEEITSASMKILNEDLSRMEFAVYLEAYRIGYDDLNAVNAFENFVLSKIPAESLKNRRKLFHNYKNKEIKDLKKHIAYNIKDYIVFEKYLKELITKYCDSVIKDNVFSLNKYLDKQLLFKFDGINTYIVEERFLTRKELELLYEKIVRSYLRSIKYLCKEALWYGINDKVLSRYN</sequence>
<accession>A0AC61MQ70</accession>
<dbReference type="EMBL" id="CP066744">
    <property type="protein sequence ID" value="QQK07812.1"/>
    <property type="molecule type" value="Genomic_DNA"/>
</dbReference>
<proteinExistence type="predicted"/>
<evidence type="ECO:0000313" key="2">
    <source>
        <dbReference type="Proteomes" id="UP000595814"/>
    </source>
</evidence>